<dbReference type="EC" id="2.7.1.15" evidence="2 12"/>
<keyword evidence="9 12" id="KW-0460">Magnesium</keyword>
<gene>
    <name evidence="12" type="primary">rbsK</name>
    <name evidence="14" type="ORF">A4W93_16440</name>
</gene>
<dbReference type="OrthoDB" id="9795789at2"/>
<comment type="function">
    <text evidence="12">Catalyzes the phosphorylation of ribose at O-5 in a reaction requiring ATP and magnesium. The resulting D-ribose-5-phosphate can then be used either for sythesis of nucleotides, histidine, and tryptophan, or as a component of the pentose phosphate pathway.</text>
</comment>
<dbReference type="HAMAP" id="MF_01987">
    <property type="entry name" value="Ribokinase"/>
    <property type="match status" value="1"/>
</dbReference>
<dbReference type="InterPro" id="IPR011611">
    <property type="entry name" value="PfkB_dom"/>
</dbReference>
<dbReference type="KEGG" id="rgu:A4W93_16440"/>
<dbReference type="PANTHER" id="PTHR10584:SF166">
    <property type="entry name" value="RIBOKINASE"/>
    <property type="match status" value="1"/>
</dbReference>
<evidence type="ECO:0000313" key="14">
    <source>
        <dbReference type="EMBL" id="ARN23920.1"/>
    </source>
</evidence>
<reference evidence="14 15" key="1">
    <citation type="submission" date="2016-04" db="EMBL/GenBank/DDBJ databases">
        <title>Complete genome sequence of natural rubber-degrading, novel Gram-negative bacterium, Rhizobacter gummiphilus strain NS21.</title>
        <authorList>
            <person name="Tabata M."/>
            <person name="Kasai D."/>
            <person name="Fukuda M."/>
        </authorList>
    </citation>
    <scope>NUCLEOTIDE SEQUENCE [LARGE SCALE GENOMIC DNA]</scope>
    <source>
        <strain evidence="14 15">NS21</strain>
    </source>
</reference>
<feature type="binding site" evidence="12">
    <location>
        <position position="244"/>
    </location>
    <ligand>
        <name>substrate</name>
    </ligand>
</feature>
<keyword evidence="15" id="KW-1185">Reference proteome</keyword>
<evidence type="ECO:0000313" key="15">
    <source>
        <dbReference type="Proteomes" id="UP000193427"/>
    </source>
</evidence>
<protein>
    <recommendedName>
        <fullName evidence="3 12">Ribokinase</fullName>
        <shortName evidence="12">RK</shortName>
        <ecNumber evidence="2 12">2.7.1.15</ecNumber>
    </recommendedName>
</protein>
<feature type="binding site" evidence="12">
    <location>
        <position position="274"/>
    </location>
    <ligand>
        <name>K(+)</name>
        <dbReference type="ChEBI" id="CHEBI:29103"/>
    </ligand>
</feature>
<evidence type="ECO:0000256" key="11">
    <source>
        <dbReference type="ARBA" id="ARBA00023277"/>
    </source>
</evidence>
<comment type="cofactor">
    <cofactor evidence="12">
        <name>Mg(2+)</name>
        <dbReference type="ChEBI" id="CHEBI:18420"/>
    </cofactor>
    <text evidence="12">Requires a divalent cation, most likely magnesium in vivo, as an electrophilic catalyst to aid phosphoryl group transfer. It is the chelate of the metal and the nucleotide that is the actual substrate.</text>
</comment>
<feature type="binding site" evidence="12">
    <location>
        <begin position="6"/>
        <end position="8"/>
    </location>
    <ligand>
        <name>substrate</name>
    </ligand>
</feature>
<feature type="binding site" evidence="12">
    <location>
        <position position="135"/>
    </location>
    <ligand>
        <name>substrate</name>
    </ligand>
</feature>
<proteinExistence type="inferred from homology"/>
<feature type="binding site" evidence="12">
    <location>
        <position position="238"/>
    </location>
    <ligand>
        <name>K(+)</name>
        <dbReference type="ChEBI" id="CHEBI:29103"/>
    </ligand>
</feature>
<evidence type="ECO:0000256" key="4">
    <source>
        <dbReference type="ARBA" id="ARBA00022679"/>
    </source>
</evidence>
<keyword evidence="5 12" id="KW-0479">Metal-binding</keyword>
<dbReference type="UniPathway" id="UPA00916">
    <property type="reaction ID" value="UER00889"/>
</dbReference>
<evidence type="ECO:0000256" key="10">
    <source>
        <dbReference type="ARBA" id="ARBA00022958"/>
    </source>
</evidence>
<dbReference type="NCBIfam" id="TIGR02152">
    <property type="entry name" value="D_ribokin_bact"/>
    <property type="match status" value="1"/>
</dbReference>
<feature type="binding site" evidence="12">
    <location>
        <begin position="34"/>
        <end position="38"/>
    </location>
    <ligand>
        <name>substrate</name>
    </ligand>
</feature>
<evidence type="ECO:0000256" key="12">
    <source>
        <dbReference type="HAMAP-Rule" id="MF_01987"/>
    </source>
</evidence>
<feature type="domain" description="Carbohydrate kinase PfkB" evidence="13">
    <location>
        <begin position="2"/>
        <end position="284"/>
    </location>
</feature>
<dbReference type="CDD" id="cd01174">
    <property type="entry name" value="ribokinase"/>
    <property type="match status" value="1"/>
</dbReference>
<evidence type="ECO:0000256" key="8">
    <source>
        <dbReference type="ARBA" id="ARBA00022840"/>
    </source>
</evidence>
<dbReference type="GO" id="GO:0046872">
    <property type="term" value="F:metal ion binding"/>
    <property type="evidence" value="ECO:0007669"/>
    <property type="project" value="UniProtKB-KW"/>
</dbReference>
<dbReference type="InterPro" id="IPR029056">
    <property type="entry name" value="Ribokinase-like"/>
</dbReference>
<comment type="subunit">
    <text evidence="12">Homodimer.</text>
</comment>
<dbReference type="InterPro" id="IPR002173">
    <property type="entry name" value="Carboh/pur_kinase_PfkB_CS"/>
</dbReference>
<keyword evidence="12" id="KW-0963">Cytoplasm</keyword>
<evidence type="ECO:0000256" key="1">
    <source>
        <dbReference type="ARBA" id="ARBA00005380"/>
    </source>
</evidence>
<accession>A0A1W6LI78</accession>
<comment type="subcellular location">
    <subcellularLocation>
        <location evidence="12">Cytoplasm</location>
    </subcellularLocation>
</comment>
<dbReference type="GO" id="GO:0019303">
    <property type="term" value="P:D-ribose catabolic process"/>
    <property type="evidence" value="ECO:0007669"/>
    <property type="project" value="UniProtKB-UniRule"/>
</dbReference>
<keyword evidence="10 12" id="KW-0630">Potassium</keyword>
<feature type="binding site" evidence="12">
    <location>
        <position position="179"/>
    </location>
    <ligand>
        <name>ATP</name>
        <dbReference type="ChEBI" id="CHEBI:30616"/>
    </ligand>
</feature>
<evidence type="ECO:0000256" key="2">
    <source>
        <dbReference type="ARBA" id="ARBA00012035"/>
    </source>
</evidence>
<keyword evidence="7 12" id="KW-0418">Kinase</keyword>
<comment type="catalytic activity">
    <reaction evidence="12">
        <text>D-ribose + ATP = D-ribose 5-phosphate + ADP + H(+)</text>
        <dbReference type="Rhea" id="RHEA:13697"/>
        <dbReference type="ChEBI" id="CHEBI:15378"/>
        <dbReference type="ChEBI" id="CHEBI:30616"/>
        <dbReference type="ChEBI" id="CHEBI:47013"/>
        <dbReference type="ChEBI" id="CHEBI:78346"/>
        <dbReference type="ChEBI" id="CHEBI:456216"/>
        <dbReference type="EC" id="2.7.1.15"/>
    </reaction>
</comment>
<evidence type="ECO:0000259" key="13">
    <source>
        <dbReference type="Pfam" id="PF00294"/>
    </source>
</evidence>
<dbReference type="AlphaFoldDB" id="A0A1W6LI78"/>
<dbReference type="Pfam" id="PF00294">
    <property type="entry name" value="PfkB"/>
    <property type="match status" value="1"/>
</dbReference>
<organism evidence="14 15">
    <name type="scientific">Piscinibacter gummiphilus</name>
    <dbReference type="NCBI Taxonomy" id="946333"/>
    <lineage>
        <taxon>Bacteria</taxon>
        <taxon>Pseudomonadati</taxon>
        <taxon>Pseudomonadota</taxon>
        <taxon>Betaproteobacteria</taxon>
        <taxon>Burkholderiales</taxon>
        <taxon>Sphaerotilaceae</taxon>
        <taxon>Piscinibacter</taxon>
    </lineage>
</organism>
<evidence type="ECO:0000256" key="5">
    <source>
        <dbReference type="ARBA" id="ARBA00022723"/>
    </source>
</evidence>
<feature type="binding site" evidence="12">
    <location>
        <position position="277"/>
    </location>
    <ligand>
        <name>K(+)</name>
        <dbReference type="ChEBI" id="CHEBI:29103"/>
    </ligand>
</feature>
<dbReference type="EMBL" id="CP015118">
    <property type="protein sequence ID" value="ARN23920.1"/>
    <property type="molecule type" value="Genomic_DNA"/>
</dbReference>
<dbReference type="PROSITE" id="PS00584">
    <property type="entry name" value="PFKB_KINASES_2"/>
    <property type="match status" value="1"/>
</dbReference>
<dbReference type="GO" id="GO:0004747">
    <property type="term" value="F:ribokinase activity"/>
    <property type="evidence" value="ECO:0007669"/>
    <property type="project" value="UniProtKB-UniRule"/>
</dbReference>
<dbReference type="GO" id="GO:0005829">
    <property type="term" value="C:cytosol"/>
    <property type="evidence" value="ECO:0007669"/>
    <property type="project" value="TreeGrafter"/>
</dbReference>
<evidence type="ECO:0000256" key="9">
    <source>
        <dbReference type="ARBA" id="ARBA00022842"/>
    </source>
</evidence>
<dbReference type="Gene3D" id="3.40.1190.20">
    <property type="match status" value="1"/>
</dbReference>
<evidence type="ECO:0000256" key="6">
    <source>
        <dbReference type="ARBA" id="ARBA00022741"/>
    </source>
</evidence>
<feature type="binding site" evidence="12">
    <location>
        <begin position="243"/>
        <end position="244"/>
    </location>
    <ligand>
        <name>ATP</name>
        <dbReference type="ChEBI" id="CHEBI:30616"/>
    </ligand>
</feature>
<feature type="active site" description="Proton acceptor" evidence="12">
    <location>
        <position position="244"/>
    </location>
</feature>
<dbReference type="PRINTS" id="PR00990">
    <property type="entry name" value="RIBOKINASE"/>
</dbReference>
<comment type="activity regulation">
    <text evidence="12">Activated by a monovalent cation that binds near, but not in, the active site. The most likely occupant of the site in vivo is potassium. Ion binding induces a conformational change that may alter substrate affinity.</text>
</comment>
<keyword evidence="11 12" id="KW-0119">Carbohydrate metabolism</keyword>
<dbReference type="SUPFAM" id="SSF53613">
    <property type="entry name" value="Ribokinase-like"/>
    <property type="match status" value="1"/>
</dbReference>
<comment type="pathway">
    <text evidence="12">Carbohydrate metabolism; D-ribose degradation; D-ribose 5-phosphate from beta-D-ribopyranose: step 2/2.</text>
</comment>
<dbReference type="GO" id="GO:0005524">
    <property type="term" value="F:ATP binding"/>
    <property type="evidence" value="ECO:0007669"/>
    <property type="project" value="UniProtKB-UniRule"/>
</dbReference>
<sequence>MLGSVNADLVLRCAALPLPGETVHGRDFRTLPGGKGANQAIAAARLGASVAFIGCVGDDDFGRTAQSVLAGEGIDTTHLHVVAGTATGVAMILVDDAGQNSIALAAGANAALTTDHVDAAAPLFAGAALFVCQLESPLDVVRHAIGRARAAGVPVLLNPAPAQALPAALLADVDVLVPNETEAALLAGSDLDAAAAAAHLRAMGPATVLLTLGADGLQIDADGLVQRVPAPATGPVVDTTGAGDTFIGAFAAARVEGASVAAAAAFAQKAAALSVTRAGAVGGMPYRHEVGNP</sequence>
<keyword evidence="4 12" id="KW-0808">Transferase</keyword>
<evidence type="ECO:0000256" key="7">
    <source>
        <dbReference type="ARBA" id="ARBA00022777"/>
    </source>
</evidence>
<comment type="similarity">
    <text evidence="1">Belongs to the carbohydrate kinase pfkB family.</text>
</comment>
<dbReference type="STRING" id="946333.A4W93_16440"/>
<feature type="binding site" evidence="12">
    <location>
        <begin position="211"/>
        <end position="216"/>
    </location>
    <ligand>
        <name>ATP</name>
        <dbReference type="ChEBI" id="CHEBI:30616"/>
    </ligand>
</feature>
<comment type="similarity">
    <text evidence="12">Belongs to the carbohydrate kinase PfkB family. Ribokinase subfamily.</text>
</comment>
<feature type="binding site" evidence="12">
    <location>
        <position position="279"/>
    </location>
    <ligand>
        <name>K(+)</name>
        <dbReference type="ChEBI" id="CHEBI:29103"/>
    </ligand>
</feature>
<keyword evidence="8 12" id="KW-0067">ATP-binding</keyword>
<dbReference type="InterPro" id="IPR011877">
    <property type="entry name" value="Ribokinase"/>
</dbReference>
<keyword evidence="6 12" id="KW-0547">Nucleotide-binding</keyword>
<name>A0A1W6LI78_9BURK</name>
<evidence type="ECO:0000256" key="3">
    <source>
        <dbReference type="ARBA" id="ARBA00016943"/>
    </source>
</evidence>
<dbReference type="Proteomes" id="UP000193427">
    <property type="component" value="Chromosome"/>
</dbReference>
<comment type="caution">
    <text evidence="12">Lacks conserved residue(s) required for the propagation of feature annotation.</text>
</comment>
<feature type="binding site" evidence="12">
    <location>
        <position position="240"/>
    </location>
    <ligand>
        <name>K(+)</name>
        <dbReference type="ChEBI" id="CHEBI:29103"/>
    </ligand>
</feature>
<dbReference type="InterPro" id="IPR002139">
    <property type="entry name" value="Ribo/fructo_kinase"/>
</dbReference>
<dbReference type="PANTHER" id="PTHR10584">
    <property type="entry name" value="SUGAR KINASE"/>
    <property type="match status" value="1"/>
</dbReference>